<proteinExistence type="predicted"/>
<keyword evidence="2" id="KW-1185">Reference proteome</keyword>
<dbReference type="Pfam" id="PF12669">
    <property type="entry name" value="FeoB_associated"/>
    <property type="match status" value="1"/>
</dbReference>
<evidence type="ECO:0000313" key="1">
    <source>
        <dbReference type="EMBL" id="MBC5677952.1"/>
    </source>
</evidence>
<organism evidence="1 2">
    <name type="scientific">Anaerostipes hominis</name>
    <name type="common">ex Liu et al. 2021</name>
    <dbReference type="NCBI Taxonomy" id="2763018"/>
    <lineage>
        <taxon>Bacteria</taxon>
        <taxon>Bacillati</taxon>
        <taxon>Bacillota</taxon>
        <taxon>Clostridia</taxon>
        <taxon>Lachnospirales</taxon>
        <taxon>Lachnospiraceae</taxon>
        <taxon>Anaerostipes</taxon>
    </lineage>
</organism>
<protein>
    <submittedName>
        <fullName evidence="1">FeoB-associated Cys-rich membrane protein</fullName>
    </submittedName>
</protein>
<comment type="caution">
    <text evidence="1">The sequence shown here is derived from an EMBL/GenBank/DDBJ whole genome shotgun (WGS) entry which is preliminary data.</text>
</comment>
<gene>
    <name evidence="1" type="ORF">H8S22_10140</name>
</gene>
<dbReference type="EMBL" id="JACOOS010000011">
    <property type="protein sequence ID" value="MBC5677952.1"/>
    <property type="molecule type" value="Genomic_DNA"/>
</dbReference>
<accession>A0ABR7FRW4</accession>
<name>A0ABR7FRW4_9FIRM</name>
<reference evidence="1 2" key="1">
    <citation type="submission" date="2020-08" db="EMBL/GenBank/DDBJ databases">
        <title>Genome public.</title>
        <authorList>
            <person name="Liu C."/>
            <person name="Sun Q."/>
        </authorList>
    </citation>
    <scope>NUCLEOTIDE SEQUENCE [LARGE SCALE GENOMIC DNA]</scope>
    <source>
        <strain evidence="1 2">NSJ-7</strain>
    </source>
</reference>
<evidence type="ECO:0000313" key="2">
    <source>
        <dbReference type="Proteomes" id="UP000635828"/>
    </source>
</evidence>
<dbReference type="Proteomes" id="UP000635828">
    <property type="component" value="Unassembled WGS sequence"/>
</dbReference>
<sequence length="46" mass="4866">MVTGIIVLGVAGYAIWAVQKIYIDRKNGSCCSGSCSGYVGNEYCSK</sequence>